<dbReference type="STRING" id="1798665.A2942_02070"/>
<dbReference type="GO" id="GO:0003735">
    <property type="term" value="F:structural constituent of ribosome"/>
    <property type="evidence" value="ECO:0007669"/>
    <property type="project" value="InterPro"/>
</dbReference>
<evidence type="ECO:0000256" key="6">
    <source>
        <dbReference type="SAM" id="MobiDB-lite"/>
    </source>
</evidence>
<evidence type="ECO:0000313" key="7">
    <source>
        <dbReference type="EMBL" id="OGZ13737.1"/>
    </source>
</evidence>
<dbReference type="PRINTS" id="PR00063">
    <property type="entry name" value="RIBOSOMALL27"/>
</dbReference>
<dbReference type="AlphaFoldDB" id="A0A1G2DJ97"/>
<feature type="compositionally biased region" description="Polar residues" evidence="6">
    <location>
        <begin position="1"/>
        <end position="11"/>
    </location>
</feature>
<feature type="region of interest" description="Disordered" evidence="6">
    <location>
        <begin position="1"/>
        <end position="27"/>
    </location>
</feature>
<evidence type="ECO:0000256" key="4">
    <source>
        <dbReference type="ARBA" id="ARBA00035175"/>
    </source>
</evidence>
<dbReference type="Proteomes" id="UP000178534">
    <property type="component" value="Unassembled WGS sequence"/>
</dbReference>
<dbReference type="PANTHER" id="PTHR15893">
    <property type="entry name" value="RIBOSOMAL PROTEIN L27"/>
    <property type="match status" value="1"/>
</dbReference>
<dbReference type="InterPro" id="IPR018261">
    <property type="entry name" value="Ribosomal_bL27_CS"/>
</dbReference>
<name>A0A1G2DJ97_9BACT</name>
<gene>
    <name evidence="7" type="ORF">A2942_02070</name>
</gene>
<dbReference type="Gene3D" id="2.40.50.100">
    <property type="match status" value="1"/>
</dbReference>
<dbReference type="InterPro" id="IPR001684">
    <property type="entry name" value="Ribosomal_bL27"/>
</dbReference>
<comment type="caution">
    <text evidence="7">The sequence shown here is derived from an EMBL/GenBank/DDBJ whole genome shotgun (WGS) entry which is preliminary data.</text>
</comment>
<evidence type="ECO:0000256" key="1">
    <source>
        <dbReference type="ARBA" id="ARBA00010797"/>
    </source>
</evidence>
<dbReference type="GO" id="GO:0006412">
    <property type="term" value="P:translation"/>
    <property type="evidence" value="ECO:0007669"/>
    <property type="project" value="InterPro"/>
</dbReference>
<reference evidence="7 8" key="1">
    <citation type="journal article" date="2016" name="Nat. Commun.">
        <title>Thousands of microbial genomes shed light on interconnected biogeochemical processes in an aquifer system.</title>
        <authorList>
            <person name="Anantharaman K."/>
            <person name="Brown C.T."/>
            <person name="Hug L.A."/>
            <person name="Sharon I."/>
            <person name="Castelle C.J."/>
            <person name="Probst A.J."/>
            <person name="Thomas B.C."/>
            <person name="Singh A."/>
            <person name="Wilkins M.J."/>
            <person name="Karaoz U."/>
            <person name="Brodie E.L."/>
            <person name="Williams K.H."/>
            <person name="Hubbard S.S."/>
            <person name="Banfield J.F."/>
        </authorList>
    </citation>
    <scope>NUCLEOTIDE SEQUENCE [LARGE SCALE GENOMIC DNA]</scope>
</reference>
<dbReference type="EMBL" id="MHLP01000004">
    <property type="protein sequence ID" value="OGZ13737.1"/>
    <property type="molecule type" value="Genomic_DNA"/>
</dbReference>
<evidence type="ECO:0000256" key="2">
    <source>
        <dbReference type="ARBA" id="ARBA00022980"/>
    </source>
</evidence>
<protein>
    <recommendedName>
        <fullName evidence="4">Large ribosomal subunit protein bL27</fullName>
    </recommendedName>
    <alternativeName>
        <fullName evidence="5">50S ribosomal protein L27</fullName>
    </alternativeName>
</protein>
<keyword evidence="3" id="KW-0687">Ribonucleoprotein</keyword>
<accession>A0A1G2DJ97</accession>
<evidence type="ECO:0000256" key="5">
    <source>
        <dbReference type="ARBA" id="ARBA00035477"/>
    </source>
</evidence>
<comment type="similarity">
    <text evidence="1">Belongs to the bacterial ribosomal protein bL27 family.</text>
</comment>
<dbReference type="Pfam" id="PF01016">
    <property type="entry name" value="Ribosomal_L27"/>
    <property type="match status" value="1"/>
</dbReference>
<sequence length="90" mass="9747">MSTKKSGGSSKNLRDSQPKFLGTKIHDGEKAGAGMIIVRQRGTRIVPGKNVRVGKDHTLYAAKGGMVRFTTVRKTRFNGQTATKKMASVI</sequence>
<dbReference type="SUPFAM" id="SSF110324">
    <property type="entry name" value="Ribosomal L27 protein-like"/>
    <property type="match status" value="1"/>
</dbReference>
<dbReference type="PANTHER" id="PTHR15893:SF0">
    <property type="entry name" value="LARGE RIBOSOMAL SUBUNIT PROTEIN BL27M"/>
    <property type="match status" value="1"/>
</dbReference>
<dbReference type="PROSITE" id="PS00831">
    <property type="entry name" value="RIBOSOMAL_L27"/>
    <property type="match status" value="1"/>
</dbReference>
<dbReference type="GO" id="GO:0005840">
    <property type="term" value="C:ribosome"/>
    <property type="evidence" value="ECO:0007669"/>
    <property type="project" value="UniProtKB-KW"/>
</dbReference>
<evidence type="ECO:0000256" key="3">
    <source>
        <dbReference type="ARBA" id="ARBA00023274"/>
    </source>
</evidence>
<dbReference type="NCBIfam" id="TIGR00062">
    <property type="entry name" value="L27"/>
    <property type="match status" value="1"/>
</dbReference>
<organism evidence="7 8">
    <name type="scientific">Candidatus Lloydbacteria bacterium RIFCSPLOWO2_01_FULL_50_20</name>
    <dbReference type="NCBI Taxonomy" id="1798665"/>
    <lineage>
        <taxon>Bacteria</taxon>
        <taxon>Candidatus Lloydiibacteriota</taxon>
    </lineage>
</organism>
<dbReference type="GO" id="GO:1990904">
    <property type="term" value="C:ribonucleoprotein complex"/>
    <property type="evidence" value="ECO:0007669"/>
    <property type="project" value="UniProtKB-KW"/>
</dbReference>
<keyword evidence="2 7" id="KW-0689">Ribosomal protein</keyword>
<proteinExistence type="inferred from homology"/>
<evidence type="ECO:0000313" key="8">
    <source>
        <dbReference type="Proteomes" id="UP000178534"/>
    </source>
</evidence>